<accession>A0A1D2LX01</accession>
<reference evidence="1 2" key="1">
    <citation type="submission" date="2017-09" db="EMBL/GenBank/DDBJ databases">
        <title>Complete Genome Sequences of Two Strains of the Meat Spoilage Bacterium Brochothrix thermosphacta Isolated from Ground Chicken.</title>
        <authorList>
            <person name="Paoli G.C."/>
            <person name="Wijey C."/>
            <person name="Chen C.-Y."/>
            <person name="Nguyen L."/>
            <person name="Yan X."/>
            <person name="Irwin P.L."/>
        </authorList>
    </citation>
    <scope>NUCLEOTIDE SEQUENCE [LARGE SCALE GENOMIC DNA]</scope>
    <source>
        <strain evidence="1 2">BI</strain>
    </source>
</reference>
<dbReference type="KEGG" id="bths:CNY62_08250"/>
<keyword evidence="2" id="KW-1185">Reference proteome</keyword>
<evidence type="ECO:0000313" key="1">
    <source>
        <dbReference type="EMBL" id="ATF26369.1"/>
    </source>
</evidence>
<dbReference type="EMBL" id="CP023483">
    <property type="protein sequence ID" value="ATF26369.1"/>
    <property type="molecule type" value="Genomic_DNA"/>
</dbReference>
<evidence type="ECO:0000313" key="2">
    <source>
        <dbReference type="Proteomes" id="UP000243591"/>
    </source>
</evidence>
<dbReference type="AlphaFoldDB" id="A0A1D2LX01"/>
<sequence>MLTLLRRDELTKTVWDGAQASTNPFIEKRVPILMFLMLRIYSLTRVVWVLTLLRRDELTKTVWNGAQASTNPYAFIVANSFVLRVLTFLRRHELTRVVWVLTLLRRDELTKTVWDGAKASTNPYVNN</sequence>
<dbReference type="Proteomes" id="UP000243591">
    <property type="component" value="Chromosome"/>
</dbReference>
<organism evidence="1 2">
    <name type="scientific">Brochothrix thermosphacta</name>
    <name type="common">Microbacterium thermosphactum</name>
    <dbReference type="NCBI Taxonomy" id="2756"/>
    <lineage>
        <taxon>Bacteria</taxon>
        <taxon>Bacillati</taxon>
        <taxon>Bacillota</taxon>
        <taxon>Bacilli</taxon>
        <taxon>Bacillales</taxon>
        <taxon>Listeriaceae</taxon>
        <taxon>Brochothrix</taxon>
    </lineage>
</organism>
<gene>
    <name evidence="1" type="ORF">CNY62_08250</name>
</gene>
<name>A0A1D2LX01_BROTH</name>
<protein>
    <submittedName>
        <fullName evidence="1">Uncharacterized protein</fullName>
    </submittedName>
</protein>
<proteinExistence type="predicted"/>